<sequence>MVPPQKEGGEKKGRFAIIEVVTREHTISIHKHIHGVGFKKCSPWALKEIQKFVMKEMGTADAALTPGSVSVPYGIRVQLSRKHNEIEESPSKYMLVTSVPVTTFKNLQTDTLVKESIHPN</sequence>
<evidence type="ECO:0000256" key="3">
    <source>
        <dbReference type="ARBA" id="ARBA00022980"/>
    </source>
</evidence>
<evidence type="ECO:0000256" key="4">
    <source>
        <dbReference type="ARBA" id="ARBA00023274"/>
    </source>
</evidence>
<dbReference type="GO" id="GO:0002181">
    <property type="term" value="P:cytoplasmic translation"/>
    <property type="evidence" value="ECO:0007669"/>
    <property type="project" value="TreeGrafter"/>
</dbReference>
<dbReference type="Gene3D" id="3.10.440.10">
    <property type="match status" value="1"/>
</dbReference>
<organism evidence="8 9">
    <name type="scientific">Myotis lucifugus</name>
    <name type="common">Little brown bat</name>
    <dbReference type="NCBI Taxonomy" id="59463"/>
    <lineage>
        <taxon>Eukaryota</taxon>
        <taxon>Metazoa</taxon>
        <taxon>Chordata</taxon>
        <taxon>Craniata</taxon>
        <taxon>Vertebrata</taxon>
        <taxon>Euteleostomi</taxon>
        <taxon>Mammalia</taxon>
        <taxon>Eutheria</taxon>
        <taxon>Laurasiatheria</taxon>
        <taxon>Chiroptera</taxon>
        <taxon>Yangochiroptera</taxon>
        <taxon>Vespertilionidae</taxon>
        <taxon>Myotis</taxon>
    </lineage>
</organism>
<keyword evidence="4" id="KW-0687">Ribonucleoprotein</keyword>
<reference evidence="8" key="3">
    <citation type="submission" date="2025-09" db="UniProtKB">
        <authorList>
            <consortium name="Ensembl"/>
        </authorList>
    </citation>
    <scope>IDENTIFICATION</scope>
</reference>
<dbReference type="EMBL" id="AAPE02006961">
    <property type="status" value="NOT_ANNOTATED_CDS"/>
    <property type="molecule type" value="Genomic_DNA"/>
</dbReference>
<dbReference type="PANTHER" id="PTHR10956:SF0">
    <property type="entry name" value="60S RIBOSOMAL PROTEIN L31"/>
    <property type="match status" value="1"/>
</dbReference>
<dbReference type="Proteomes" id="UP000001074">
    <property type="component" value="Unassembled WGS sequence"/>
</dbReference>
<dbReference type="GO" id="GO:0022625">
    <property type="term" value="C:cytosolic large ribosomal subunit"/>
    <property type="evidence" value="ECO:0007669"/>
    <property type="project" value="TreeGrafter"/>
</dbReference>
<dbReference type="AlphaFoldDB" id="G1Q1F9"/>
<dbReference type="STRING" id="59463.ENSMLUP00000017542"/>
<dbReference type="SUPFAM" id="SSF54575">
    <property type="entry name" value="Ribosomal protein L31e"/>
    <property type="match status" value="1"/>
</dbReference>
<protein>
    <recommendedName>
        <fullName evidence="6">Large ribosomal subunit protein eL31</fullName>
    </recommendedName>
    <alternativeName>
        <fullName evidence="7">60S ribosomal protein L31</fullName>
    </alternativeName>
</protein>
<comment type="subunit">
    <text evidence="2">Component of the large ribosomal subunit.</text>
</comment>
<evidence type="ECO:0000256" key="2">
    <source>
        <dbReference type="ARBA" id="ARBA00011133"/>
    </source>
</evidence>
<accession>G1Q1F9</accession>
<dbReference type="InParanoid" id="G1Q1F9"/>
<evidence type="ECO:0000313" key="8">
    <source>
        <dbReference type="Ensembl" id="ENSMLUP00000017542.1"/>
    </source>
</evidence>
<comment type="similarity">
    <text evidence="1">Belongs to the eukaryotic ribosomal protein eL31 family.</text>
</comment>
<dbReference type="GeneTree" id="ENSGT00950000183030"/>
<evidence type="ECO:0000256" key="6">
    <source>
        <dbReference type="ARBA" id="ARBA00035230"/>
    </source>
</evidence>
<name>G1Q1F9_MYOLU</name>
<dbReference type="PANTHER" id="PTHR10956">
    <property type="entry name" value="60S RIBOSOMAL PROTEIN L31"/>
    <property type="match status" value="1"/>
</dbReference>
<dbReference type="eggNOG" id="KOG0893">
    <property type="taxonomic scope" value="Eukaryota"/>
</dbReference>
<dbReference type="HOGENOM" id="CLU_112570_1_1_1"/>
<proteinExistence type="inferred from homology"/>
<evidence type="ECO:0000256" key="5">
    <source>
        <dbReference type="ARBA" id="ARBA00034092"/>
    </source>
</evidence>
<evidence type="ECO:0000256" key="7">
    <source>
        <dbReference type="ARBA" id="ARBA00035337"/>
    </source>
</evidence>
<dbReference type="FunFam" id="3.10.440.10:FF:000001">
    <property type="entry name" value="60S ribosomal protein L31"/>
    <property type="match status" value="1"/>
</dbReference>
<dbReference type="InterPro" id="IPR000054">
    <property type="entry name" value="Ribosomal_eL31"/>
</dbReference>
<dbReference type="GO" id="GO:0003735">
    <property type="term" value="F:structural constituent of ribosome"/>
    <property type="evidence" value="ECO:0007669"/>
    <property type="project" value="InterPro"/>
</dbReference>
<reference evidence="8 9" key="1">
    <citation type="journal article" date="2011" name="Nature">
        <title>A high-resolution map of human evolutionary constraint using 29 mammals.</title>
        <authorList>
            <person name="Lindblad-Toh K."/>
            <person name="Garber M."/>
            <person name="Zuk O."/>
            <person name="Lin M.F."/>
            <person name="Parker B.J."/>
            <person name="Washietl S."/>
            <person name="Kheradpour P."/>
            <person name="Ernst J."/>
            <person name="Jordan G."/>
            <person name="Mauceli E."/>
            <person name="Ward L.D."/>
            <person name="Lowe C.B."/>
            <person name="Holloway A.K."/>
            <person name="Clamp M."/>
            <person name="Gnerre S."/>
            <person name="Alfoldi J."/>
            <person name="Beal K."/>
            <person name="Chang J."/>
            <person name="Clawson H."/>
            <person name="Cuff J."/>
            <person name="Di Palma F."/>
            <person name="Fitzgerald S."/>
            <person name="Flicek P."/>
            <person name="Guttman M."/>
            <person name="Hubisz M.J."/>
            <person name="Jaffe D.B."/>
            <person name="Jungreis I."/>
            <person name="Kent W.J."/>
            <person name="Kostka D."/>
            <person name="Lara M."/>
            <person name="Martins A.L."/>
            <person name="Massingham T."/>
            <person name="Moltke I."/>
            <person name="Raney B.J."/>
            <person name="Rasmussen M.D."/>
            <person name="Robinson J."/>
            <person name="Stark A."/>
            <person name="Vilella A.J."/>
            <person name="Wen J."/>
            <person name="Xie X."/>
            <person name="Zody M.C."/>
            <person name="Baldwin J."/>
            <person name="Bloom T."/>
            <person name="Chin C.W."/>
            <person name="Heiman D."/>
            <person name="Nicol R."/>
            <person name="Nusbaum C."/>
            <person name="Young S."/>
            <person name="Wilkinson J."/>
            <person name="Worley K.C."/>
            <person name="Kovar C.L."/>
            <person name="Muzny D.M."/>
            <person name="Gibbs R.A."/>
            <person name="Cree A."/>
            <person name="Dihn H.H."/>
            <person name="Fowler G."/>
            <person name="Jhangiani S."/>
            <person name="Joshi V."/>
            <person name="Lee S."/>
            <person name="Lewis L.R."/>
            <person name="Nazareth L.V."/>
            <person name="Okwuonu G."/>
            <person name="Santibanez J."/>
            <person name="Warren W.C."/>
            <person name="Mardis E.R."/>
            <person name="Weinstock G.M."/>
            <person name="Wilson R.K."/>
            <person name="Delehaunty K."/>
            <person name="Dooling D."/>
            <person name="Fronik C."/>
            <person name="Fulton L."/>
            <person name="Fulton B."/>
            <person name="Graves T."/>
            <person name="Minx P."/>
            <person name="Sodergren E."/>
            <person name="Birney E."/>
            <person name="Margulies E.H."/>
            <person name="Herrero J."/>
            <person name="Green E.D."/>
            <person name="Haussler D."/>
            <person name="Siepel A."/>
            <person name="Goldman N."/>
            <person name="Pollard K.S."/>
            <person name="Pedersen J.S."/>
            <person name="Lander E.S."/>
            <person name="Kellis M."/>
        </authorList>
    </citation>
    <scope>NUCLEOTIDE SEQUENCE [LARGE SCALE GENOMIC DNA]</scope>
</reference>
<keyword evidence="9" id="KW-1185">Reference proteome</keyword>
<comment type="function">
    <text evidence="5">Component of the large ribosomal subunit. The ribosome is a large ribonucleoprotein complex responsible for the synthesis of proteins in the cell.</text>
</comment>
<dbReference type="InterPro" id="IPR023621">
    <property type="entry name" value="Ribosomal_eL31_dom_sf"/>
</dbReference>
<dbReference type="SMART" id="SM01380">
    <property type="entry name" value="Ribosomal_L31e"/>
    <property type="match status" value="1"/>
</dbReference>
<evidence type="ECO:0000256" key="1">
    <source>
        <dbReference type="ARBA" id="ARBA00010808"/>
    </source>
</evidence>
<dbReference type="Ensembl" id="ENSMLUT00000023083.1">
    <property type="protein sequence ID" value="ENSMLUP00000017542.1"/>
    <property type="gene ID" value="ENSMLUG00000030570.1"/>
</dbReference>
<evidence type="ECO:0000313" key="9">
    <source>
        <dbReference type="Proteomes" id="UP000001074"/>
    </source>
</evidence>
<keyword evidence="3" id="KW-0689">Ribosomal protein</keyword>
<dbReference type="Pfam" id="PF01198">
    <property type="entry name" value="Ribosomal_L31e"/>
    <property type="match status" value="1"/>
</dbReference>
<reference evidence="8" key="2">
    <citation type="submission" date="2025-08" db="UniProtKB">
        <authorList>
            <consortium name="Ensembl"/>
        </authorList>
    </citation>
    <scope>IDENTIFICATION</scope>
</reference>